<keyword evidence="6" id="KW-0408">Iron</keyword>
<name>A0A7W6GNU4_9SPHN</name>
<feature type="chain" id="PRO_5031350317" evidence="12">
    <location>
        <begin position="28"/>
        <end position="1135"/>
    </location>
</feature>
<keyword evidence="15" id="KW-1185">Reference proteome</keyword>
<evidence type="ECO:0000256" key="1">
    <source>
        <dbReference type="ARBA" id="ARBA00004571"/>
    </source>
</evidence>
<evidence type="ECO:0000256" key="9">
    <source>
        <dbReference type="ARBA" id="ARBA00023237"/>
    </source>
</evidence>
<dbReference type="Pfam" id="PF00593">
    <property type="entry name" value="TonB_dep_Rec_b-barrel"/>
    <property type="match status" value="1"/>
</dbReference>
<dbReference type="Gene3D" id="2.170.130.10">
    <property type="entry name" value="TonB-dependent receptor, plug domain"/>
    <property type="match status" value="1"/>
</dbReference>
<comment type="caution">
    <text evidence="14">The sequence shown here is derived from an EMBL/GenBank/DDBJ whole genome shotgun (WGS) entry which is preliminary data.</text>
</comment>
<dbReference type="GO" id="GO:0006826">
    <property type="term" value="P:iron ion transport"/>
    <property type="evidence" value="ECO:0007669"/>
    <property type="project" value="UniProtKB-KW"/>
</dbReference>
<evidence type="ECO:0000256" key="4">
    <source>
        <dbReference type="ARBA" id="ARBA00022496"/>
    </source>
</evidence>
<evidence type="ECO:0000256" key="5">
    <source>
        <dbReference type="ARBA" id="ARBA00022692"/>
    </source>
</evidence>
<dbReference type="AlphaFoldDB" id="A0A7W6GNU4"/>
<keyword evidence="4" id="KW-0406">Ion transport</keyword>
<evidence type="ECO:0000256" key="3">
    <source>
        <dbReference type="ARBA" id="ARBA00022452"/>
    </source>
</evidence>
<evidence type="ECO:0000256" key="6">
    <source>
        <dbReference type="ARBA" id="ARBA00023004"/>
    </source>
</evidence>
<keyword evidence="8 10" id="KW-0472">Membrane</keyword>
<dbReference type="InterPro" id="IPR039426">
    <property type="entry name" value="TonB-dep_rcpt-like"/>
</dbReference>
<dbReference type="InterPro" id="IPR011662">
    <property type="entry name" value="Secretin/TonB_short_N"/>
</dbReference>
<dbReference type="Proteomes" id="UP000552757">
    <property type="component" value="Unassembled WGS sequence"/>
</dbReference>
<evidence type="ECO:0000256" key="11">
    <source>
        <dbReference type="RuleBase" id="RU003357"/>
    </source>
</evidence>
<dbReference type="Gene3D" id="2.40.170.20">
    <property type="entry name" value="TonB-dependent receptor, beta-barrel domain"/>
    <property type="match status" value="1"/>
</dbReference>
<evidence type="ECO:0000313" key="14">
    <source>
        <dbReference type="EMBL" id="MBB3982636.1"/>
    </source>
</evidence>
<keyword evidence="14" id="KW-0675">Receptor</keyword>
<dbReference type="GO" id="GO:0009279">
    <property type="term" value="C:cell outer membrane"/>
    <property type="evidence" value="ECO:0007669"/>
    <property type="project" value="UniProtKB-SubCell"/>
</dbReference>
<dbReference type="PANTHER" id="PTHR47234:SF2">
    <property type="entry name" value="TONB-DEPENDENT RECEPTOR"/>
    <property type="match status" value="1"/>
</dbReference>
<dbReference type="InterPro" id="IPR036942">
    <property type="entry name" value="Beta-barrel_TonB_sf"/>
</dbReference>
<evidence type="ECO:0000256" key="8">
    <source>
        <dbReference type="ARBA" id="ARBA00023136"/>
    </source>
</evidence>
<evidence type="ECO:0000256" key="12">
    <source>
        <dbReference type="SAM" id="SignalP"/>
    </source>
</evidence>
<keyword evidence="2 10" id="KW-0813">Transport</keyword>
<evidence type="ECO:0000259" key="13">
    <source>
        <dbReference type="SMART" id="SM00965"/>
    </source>
</evidence>
<dbReference type="Gene3D" id="3.55.50.30">
    <property type="match status" value="1"/>
</dbReference>
<dbReference type="SUPFAM" id="SSF56935">
    <property type="entry name" value="Porins"/>
    <property type="match status" value="1"/>
</dbReference>
<comment type="similarity">
    <text evidence="10 11">Belongs to the TonB-dependent receptor family.</text>
</comment>
<keyword evidence="9 10" id="KW-0998">Cell outer membrane</keyword>
<dbReference type="InterPro" id="IPR000531">
    <property type="entry name" value="Beta-barrel_TonB"/>
</dbReference>
<dbReference type="Pfam" id="PF07715">
    <property type="entry name" value="Plug"/>
    <property type="match status" value="1"/>
</dbReference>
<evidence type="ECO:0000256" key="10">
    <source>
        <dbReference type="PROSITE-ProRule" id="PRU01360"/>
    </source>
</evidence>
<dbReference type="InterPro" id="IPR012910">
    <property type="entry name" value="Plug_dom"/>
</dbReference>
<keyword evidence="7 11" id="KW-0798">TonB box</keyword>
<dbReference type="EMBL" id="JACIEB010000005">
    <property type="protein sequence ID" value="MBB3982636.1"/>
    <property type="molecule type" value="Genomic_DNA"/>
</dbReference>
<dbReference type="PROSITE" id="PS52016">
    <property type="entry name" value="TONB_DEPENDENT_REC_3"/>
    <property type="match status" value="1"/>
</dbReference>
<organism evidence="14 15">
    <name type="scientific">Sphingobium fontiphilum</name>
    <dbReference type="NCBI Taxonomy" id="944425"/>
    <lineage>
        <taxon>Bacteria</taxon>
        <taxon>Pseudomonadati</taxon>
        <taxon>Pseudomonadota</taxon>
        <taxon>Alphaproteobacteria</taxon>
        <taxon>Sphingomonadales</taxon>
        <taxon>Sphingomonadaceae</taxon>
        <taxon>Sphingobium</taxon>
    </lineage>
</organism>
<keyword evidence="3 10" id="KW-1134">Transmembrane beta strand</keyword>
<feature type="signal peptide" evidence="12">
    <location>
        <begin position="1"/>
        <end position="27"/>
    </location>
</feature>
<proteinExistence type="inferred from homology"/>
<evidence type="ECO:0000313" key="15">
    <source>
        <dbReference type="Proteomes" id="UP000552757"/>
    </source>
</evidence>
<dbReference type="SMART" id="SM00965">
    <property type="entry name" value="STN"/>
    <property type="match status" value="1"/>
</dbReference>
<dbReference type="InterPro" id="IPR037066">
    <property type="entry name" value="Plug_dom_sf"/>
</dbReference>
<evidence type="ECO:0000256" key="2">
    <source>
        <dbReference type="ARBA" id="ARBA00022448"/>
    </source>
</evidence>
<reference evidence="14 15" key="1">
    <citation type="submission" date="2020-08" db="EMBL/GenBank/DDBJ databases">
        <title>Genomic Encyclopedia of Type Strains, Phase IV (KMG-IV): sequencing the most valuable type-strain genomes for metagenomic binning, comparative biology and taxonomic classification.</title>
        <authorList>
            <person name="Goeker M."/>
        </authorList>
    </citation>
    <scope>NUCLEOTIDE SEQUENCE [LARGE SCALE GENOMIC DNA]</scope>
    <source>
        <strain evidence="14 15">DSM 29348</strain>
    </source>
</reference>
<feature type="domain" description="Secretin/TonB short N-terminal" evidence="13">
    <location>
        <begin position="52"/>
        <end position="103"/>
    </location>
</feature>
<accession>A0A7W6GNU4</accession>
<protein>
    <submittedName>
        <fullName evidence="14">Outer membrane receptor protein involved in Fe transport</fullName>
    </submittedName>
</protein>
<keyword evidence="4" id="KW-0410">Iron transport</keyword>
<keyword evidence="5 10" id="KW-0812">Transmembrane</keyword>
<evidence type="ECO:0000256" key="7">
    <source>
        <dbReference type="ARBA" id="ARBA00023077"/>
    </source>
</evidence>
<comment type="subcellular location">
    <subcellularLocation>
        <location evidence="1 10">Cell outer membrane</location>
        <topology evidence="1 10">Multi-pass membrane protein</topology>
    </subcellularLocation>
</comment>
<gene>
    <name evidence="14" type="ORF">GGR44_002302</name>
</gene>
<dbReference type="PANTHER" id="PTHR47234">
    <property type="match status" value="1"/>
</dbReference>
<sequence>MNGIKTAMIVLAGSASGLALSTGAVHAQQRIFDLPEGRAVETLPSFALQSGLQIIAPSKKLRNSRTPRLYGAYDARQALKRMIRGTDLVVVSDRNNVVTLRDKSLDAQRGDSAALRPIAFAEMQVAGTMSDVAPASLPAADANEEDAAIVVVGTQIRGAKTTGALPVSVVGQDQVEAVAAVSGADLFRSIPQLGGVTFNEQVLGGGSGNAARGDVSTISLRGLGQGNTLLLINGRRSVLHPTSQAITGVVDSGIPTFGFNANTIPVGAIERVEVLRDGAAALYGSDAVAGVVNNVLKSNFTGATFDAQYGGAEGTNLREFTINGLVGFNFGGGRGNISLFGGYAQKSKLYLRDQDYTATADRRPFVAGTAFATNPSFNGTSTSTPWGTFQATGSGAISSNGMEITNASRQFHVQPSSSPDCRAATSTPGVCIDSASGTSEMANVDSNLRFDSPATFADLTTQPSVKRINLFSFINYELTDNLDFFGELGFYQGKTEANIGTPGSLGNIPITVAADAYWNPLGPVGSPNRLPGLVGVPDEGLPVTIRSLNYVDVGLRKVNVTNYQYRFLGGLRGNFGDWNWESAGLYTWATVKDTMDGTSSTLLQAAINKTTPDAYNPFNGGCVDTPAVGDCTPNPQSTIDSFKIQSTRRNKTTLALWDLKLSNANLLGLWGGNSVGIAAGVEFRRETYKDDRDPRQGGIAGVDITYTDAVTGIFYGSDLMGASPSPDVSGRRKVWSAYAELAIPLVSPEMEIPFFHAFDVQIAGRYEKYSDVGDVAKPKVAASWDLLEGFRLRGSWSQGFRAPNLEVLNTATLDRVNGGTEYILCEADMRAGRIESFAACARPVSVLRRSGGNPDLKPEESTSWNFGAVLQPPLPDGWGQVTFTVDRWRIKQKGVVGLLDYQNALNLDYLLRVQGSSNPAVVRDAPTADDIALVAGTGLDPVGRLLYVTAPFQNLLPIQVDGIDFNLDYRLRGTSIGNFGFNLNAARLIKYQVDSPAAVQAVLDGQADGTINPAVPVSGGGDVINRDGQPRWRISANFTWDSGPVTIGAFTQFISDVYENAVFDISNNKFVVKGQTTVNLFATYKFDQGMMRGTAITIGARNIFDKDPPLASTGYLSNLYQPQARYWYTSIKKSF</sequence>
<keyword evidence="12" id="KW-0732">Signal</keyword>